<evidence type="ECO:0000256" key="3">
    <source>
        <dbReference type="ARBA" id="ARBA00022692"/>
    </source>
</evidence>
<feature type="transmembrane region" description="Helical" evidence="6">
    <location>
        <begin position="19"/>
        <end position="36"/>
    </location>
</feature>
<dbReference type="EMBL" id="JBBNAG010000004">
    <property type="protein sequence ID" value="KAK9140740.1"/>
    <property type="molecule type" value="Genomic_DNA"/>
</dbReference>
<sequence>MVPLDEPNRKRKRSQKARFIYGSIFLLMNLMAWLARDYGHKFFPNLHYFTACGNGENDCSHTMGVLRVSFGCFIFFSSMFLSTVKTSKLYEARNSWHSNYWSLKIVLLIISLAISFICPPVFIQLYGEVARIGAGVFLLLQLVSVIHFISWMDNYWMPEEKLRRSCFLGLCMSTIFYIASICGIVLMYLLYVQRLTCALNIVFITWTAVLFLVVMIVTLHSKANKGLLSSGIMGLYIIFLCWSAIRSEPTNWKCNPQSGIASNGDWVSVLGFLFAIGAIVMATFSTGIDSKLFKFYRNEVEQECDIPYKYGFFHMVFTLGAMYFAMLFVNWHLNRPTQKWIIDYGWASTWVKIINEWLAVTIYLWKLIYPVARQTRIMDHEMP</sequence>
<evidence type="ECO:0000313" key="7">
    <source>
        <dbReference type="EMBL" id="KAK9140740.1"/>
    </source>
</evidence>
<comment type="similarity">
    <text evidence="2">Belongs to the TDE1 family.</text>
</comment>
<feature type="transmembrane region" description="Helical" evidence="6">
    <location>
        <begin position="265"/>
        <end position="289"/>
    </location>
</feature>
<feature type="transmembrane region" description="Helical" evidence="6">
    <location>
        <begin position="64"/>
        <end position="84"/>
    </location>
</feature>
<keyword evidence="4 6" id="KW-1133">Transmembrane helix</keyword>
<comment type="caution">
    <text evidence="7">The sequence shown here is derived from an EMBL/GenBank/DDBJ whole genome shotgun (WGS) entry which is preliminary data.</text>
</comment>
<feature type="transmembrane region" description="Helical" evidence="6">
    <location>
        <begin position="167"/>
        <end position="192"/>
    </location>
</feature>
<protein>
    <recommendedName>
        <fullName evidence="9">Serine incorporator</fullName>
    </recommendedName>
</protein>
<dbReference type="AlphaFoldDB" id="A0AAP0PH19"/>
<feature type="transmembrane region" description="Helical" evidence="6">
    <location>
        <begin position="353"/>
        <end position="372"/>
    </location>
</feature>
<dbReference type="PANTHER" id="PTHR10383">
    <property type="entry name" value="SERINE INCORPORATOR"/>
    <property type="match status" value="1"/>
</dbReference>
<reference evidence="7 8" key="1">
    <citation type="submission" date="2024-01" db="EMBL/GenBank/DDBJ databases">
        <title>Genome assemblies of Stephania.</title>
        <authorList>
            <person name="Yang L."/>
        </authorList>
    </citation>
    <scope>NUCLEOTIDE SEQUENCE [LARGE SCALE GENOMIC DNA]</scope>
    <source>
        <strain evidence="7">JXDWG</strain>
        <tissue evidence="7">Leaf</tissue>
    </source>
</reference>
<evidence type="ECO:0000256" key="5">
    <source>
        <dbReference type="ARBA" id="ARBA00023136"/>
    </source>
</evidence>
<dbReference type="GO" id="GO:0016020">
    <property type="term" value="C:membrane"/>
    <property type="evidence" value="ECO:0007669"/>
    <property type="project" value="UniProtKB-SubCell"/>
</dbReference>
<dbReference type="PANTHER" id="PTHR10383:SF23">
    <property type="entry name" value="SERINC-DOMAIN CONTAINING SERINE AND SPHINGOLIPID BIOSYNTHESIS PROTEIN"/>
    <property type="match status" value="1"/>
</dbReference>
<name>A0AAP0PH19_9MAGN</name>
<evidence type="ECO:0000256" key="1">
    <source>
        <dbReference type="ARBA" id="ARBA00004141"/>
    </source>
</evidence>
<evidence type="ECO:0008006" key="9">
    <source>
        <dbReference type="Google" id="ProtNLM"/>
    </source>
</evidence>
<keyword evidence="5 6" id="KW-0472">Membrane</keyword>
<feature type="transmembrane region" description="Helical" evidence="6">
    <location>
        <begin position="105"/>
        <end position="126"/>
    </location>
</feature>
<feature type="transmembrane region" description="Helical" evidence="6">
    <location>
        <begin position="226"/>
        <end position="245"/>
    </location>
</feature>
<evidence type="ECO:0000256" key="4">
    <source>
        <dbReference type="ARBA" id="ARBA00022989"/>
    </source>
</evidence>
<feature type="transmembrane region" description="Helical" evidence="6">
    <location>
        <begin position="198"/>
        <end position="219"/>
    </location>
</feature>
<evidence type="ECO:0000256" key="6">
    <source>
        <dbReference type="SAM" id="Phobius"/>
    </source>
</evidence>
<accession>A0AAP0PH19</accession>
<dbReference type="Proteomes" id="UP001419268">
    <property type="component" value="Unassembled WGS sequence"/>
</dbReference>
<proteinExistence type="inferred from homology"/>
<comment type="subcellular location">
    <subcellularLocation>
        <location evidence="1">Membrane</location>
        <topology evidence="1">Multi-pass membrane protein</topology>
    </subcellularLocation>
</comment>
<feature type="transmembrane region" description="Helical" evidence="6">
    <location>
        <begin position="132"/>
        <end position="155"/>
    </location>
</feature>
<dbReference type="Pfam" id="PF03348">
    <property type="entry name" value="Serinc"/>
    <property type="match status" value="2"/>
</dbReference>
<keyword evidence="3 6" id="KW-0812">Transmembrane</keyword>
<keyword evidence="8" id="KW-1185">Reference proteome</keyword>
<evidence type="ECO:0000256" key="2">
    <source>
        <dbReference type="ARBA" id="ARBA00006665"/>
    </source>
</evidence>
<organism evidence="7 8">
    <name type="scientific">Stephania cephalantha</name>
    <dbReference type="NCBI Taxonomy" id="152367"/>
    <lineage>
        <taxon>Eukaryota</taxon>
        <taxon>Viridiplantae</taxon>
        <taxon>Streptophyta</taxon>
        <taxon>Embryophyta</taxon>
        <taxon>Tracheophyta</taxon>
        <taxon>Spermatophyta</taxon>
        <taxon>Magnoliopsida</taxon>
        <taxon>Ranunculales</taxon>
        <taxon>Menispermaceae</taxon>
        <taxon>Menispermoideae</taxon>
        <taxon>Cissampelideae</taxon>
        <taxon>Stephania</taxon>
    </lineage>
</organism>
<gene>
    <name evidence="7" type="ORF">Scep_010421</name>
</gene>
<evidence type="ECO:0000313" key="8">
    <source>
        <dbReference type="Proteomes" id="UP001419268"/>
    </source>
</evidence>
<dbReference type="InterPro" id="IPR005016">
    <property type="entry name" value="TDE1/TMS"/>
</dbReference>
<feature type="transmembrane region" description="Helical" evidence="6">
    <location>
        <begin position="310"/>
        <end position="333"/>
    </location>
</feature>